<feature type="compositionally biased region" description="Acidic residues" evidence="1">
    <location>
        <begin position="207"/>
        <end position="216"/>
    </location>
</feature>
<dbReference type="EMBL" id="CP051140">
    <property type="protein sequence ID" value="QIW97628.1"/>
    <property type="molecule type" value="Genomic_DNA"/>
</dbReference>
<keyword evidence="4" id="KW-1185">Reference proteome</keyword>
<feature type="compositionally biased region" description="Acidic residues" evidence="1">
    <location>
        <begin position="373"/>
        <end position="385"/>
    </location>
</feature>
<sequence>MRLYLCIDRSGLAPVKTVWPLSQQRHICSVAELLQDVNKTFPLETPDRTLLEYVVTLGGYECMRHHEVTSICKEDDELVIRPLNRVELDARFDSRRWLYDAHDQLVVDGIPLVESAGSHPHCSHVPMPPNKRRRLNGSESSQYELINRSEEQDDAELSSGEAHSRPAQRIQASLACAGHIKEADHNALRSGPSSETSSDSSSGVSSDSEDDSEESSSDSSVGRSSVNDGEAHEATIGFHAPTAAQPHIGQDTAEGHSQTEPSSISTSKVTTANGIPFQGLQRTRSRNIRRREKRRLEYLQAQGALGPQATFTDLHRYDQARLGAEVTDLQEVTRKRDNDPKQQGTTDIMARKQRLLNAIASGGVDVDQSFDIVPDDLEDDNDDGPPEQLSSKPDHTDQPTEQLEAAVPANSIAAVTNTATMMVPPSVERRRARLDVGGSARLLFGSLGVRAPRTDADKVKTREKLAARGTPSVAANSKPAASVQTDPVLTAAEYEDWQSRINLSAVECSDKDISLSAPPFPFKQRWDVQYRKPNKRRRDAHQAVQHVESYDKYNASGNDVLNYDDVDVDEEYDEEHWAEGALLNGDDGSYVDEDEQEDTFPPLPEQIESLPLLIEGNAAAGDYVVHTELVCSAATQWQPRWIPRTIQLIEQTARGWEVKLASRDLPQRRYDEDGNRVYDKFDMQDSGDEDEIETVREVIWNELTAPRLLLRT</sequence>
<dbReference type="OrthoDB" id="5368821at2759"/>
<feature type="region of interest" description="Disordered" evidence="1">
    <location>
        <begin position="185"/>
        <end position="227"/>
    </location>
</feature>
<feature type="region of interest" description="Disordered" evidence="1">
    <location>
        <begin position="246"/>
        <end position="289"/>
    </location>
</feature>
<organism evidence="3 4">
    <name type="scientific">Peltaster fructicola</name>
    <dbReference type="NCBI Taxonomy" id="286661"/>
    <lineage>
        <taxon>Eukaryota</taxon>
        <taxon>Fungi</taxon>
        <taxon>Dikarya</taxon>
        <taxon>Ascomycota</taxon>
        <taxon>Pezizomycotina</taxon>
        <taxon>Dothideomycetes</taxon>
        <taxon>Dothideomycetes incertae sedis</taxon>
        <taxon>Peltaster</taxon>
    </lineage>
</organism>
<feature type="domain" description="DUF7357" evidence="2">
    <location>
        <begin position="1"/>
        <end position="129"/>
    </location>
</feature>
<protein>
    <recommendedName>
        <fullName evidence="2">DUF7357 domain-containing protein</fullName>
    </recommendedName>
</protein>
<dbReference type="Pfam" id="PF24054">
    <property type="entry name" value="DUF7357"/>
    <property type="match status" value="1"/>
</dbReference>
<dbReference type="InterPro" id="IPR055781">
    <property type="entry name" value="DUF7357"/>
</dbReference>
<feature type="compositionally biased region" description="Polar residues" evidence="1">
    <location>
        <begin position="255"/>
        <end position="273"/>
    </location>
</feature>
<evidence type="ECO:0000259" key="2">
    <source>
        <dbReference type="Pfam" id="PF24054"/>
    </source>
</evidence>
<evidence type="ECO:0000313" key="3">
    <source>
        <dbReference type="EMBL" id="QIW97628.1"/>
    </source>
</evidence>
<feature type="region of interest" description="Disordered" evidence="1">
    <location>
        <begin position="149"/>
        <end position="168"/>
    </location>
</feature>
<gene>
    <name evidence="3" type="ORF">AMS68_003146</name>
</gene>
<reference evidence="3 4" key="1">
    <citation type="journal article" date="2016" name="Sci. Rep.">
        <title>Peltaster fructicola genome reveals evolution from an invasive phytopathogen to an ectophytic parasite.</title>
        <authorList>
            <person name="Xu C."/>
            <person name="Chen H."/>
            <person name="Gleason M.L."/>
            <person name="Xu J.R."/>
            <person name="Liu H."/>
            <person name="Zhang R."/>
            <person name="Sun G."/>
        </authorList>
    </citation>
    <scope>NUCLEOTIDE SEQUENCE [LARGE SCALE GENOMIC DNA]</scope>
    <source>
        <strain evidence="3 4">LNHT1506</strain>
    </source>
</reference>
<evidence type="ECO:0000313" key="4">
    <source>
        <dbReference type="Proteomes" id="UP000503462"/>
    </source>
</evidence>
<feature type="compositionally biased region" description="Low complexity" evidence="1">
    <location>
        <begin position="190"/>
        <end position="206"/>
    </location>
</feature>
<feature type="region of interest" description="Disordered" evidence="1">
    <location>
        <begin position="118"/>
        <end position="138"/>
    </location>
</feature>
<feature type="region of interest" description="Disordered" evidence="1">
    <location>
        <begin position="367"/>
        <end position="401"/>
    </location>
</feature>
<name>A0A6H0XSN1_9PEZI</name>
<feature type="compositionally biased region" description="Low complexity" evidence="1">
    <location>
        <begin position="217"/>
        <end position="227"/>
    </location>
</feature>
<proteinExistence type="predicted"/>
<evidence type="ECO:0000256" key="1">
    <source>
        <dbReference type="SAM" id="MobiDB-lite"/>
    </source>
</evidence>
<dbReference type="Proteomes" id="UP000503462">
    <property type="component" value="Chromosome 2"/>
</dbReference>
<dbReference type="AlphaFoldDB" id="A0A6H0XSN1"/>
<accession>A0A6H0XSN1</accession>